<feature type="compositionally biased region" description="Basic and acidic residues" evidence="4">
    <location>
        <begin position="118"/>
        <end position="129"/>
    </location>
</feature>
<comment type="subunit">
    <text evidence="3">Forms a complex with KhpB.</text>
</comment>
<dbReference type="InterPro" id="IPR009019">
    <property type="entry name" value="KH_sf_prok-type"/>
</dbReference>
<evidence type="ECO:0000256" key="3">
    <source>
        <dbReference type="HAMAP-Rule" id="MF_00088"/>
    </source>
</evidence>
<dbReference type="GO" id="GO:0005737">
    <property type="term" value="C:cytoplasm"/>
    <property type="evidence" value="ECO:0007669"/>
    <property type="project" value="UniProtKB-SubCell"/>
</dbReference>
<evidence type="ECO:0000313" key="6">
    <source>
        <dbReference type="Proteomes" id="UP000281261"/>
    </source>
</evidence>
<protein>
    <recommendedName>
        <fullName evidence="3">RNA-binding protein KhpA</fullName>
    </recommendedName>
    <alternativeName>
        <fullName evidence="3">KH-domain protein A</fullName>
    </alternativeName>
</protein>
<accession>A0A420ZCW1</accession>
<dbReference type="InterPro" id="IPR020627">
    <property type="entry name" value="KhpA"/>
</dbReference>
<dbReference type="SUPFAM" id="SSF54814">
    <property type="entry name" value="Prokaryotic type KH domain (KH-domain type II)"/>
    <property type="match status" value="1"/>
</dbReference>
<gene>
    <name evidence="3" type="primary">khpA</name>
    <name evidence="5" type="ORF">DRH29_02080</name>
</gene>
<dbReference type="EMBL" id="QMNG01000005">
    <property type="protein sequence ID" value="RLC37365.1"/>
    <property type="molecule type" value="Genomic_DNA"/>
</dbReference>
<keyword evidence="3" id="KW-0133">Cell shape</keyword>
<dbReference type="PROSITE" id="PS50084">
    <property type="entry name" value="KH_TYPE_1"/>
    <property type="match status" value="1"/>
</dbReference>
<dbReference type="GO" id="GO:0071555">
    <property type="term" value="P:cell wall organization"/>
    <property type="evidence" value="ECO:0007669"/>
    <property type="project" value="UniProtKB-KW"/>
</dbReference>
<keyword evidence="1 3" id="KW-0963">Cytoplasm</keyword>
<feature type="compositionally biased region" description="Basic and acidic residues" evidence="4">
    <location>
        <begin position="97"/>
        <end position="108"/>
    </location>
</feature>
<proteinExistence type="inferred from homology"/>
<dbReference type="Proteomes" id="UP000281261">
    <property type="component" value="Unassembled WGS sequence"/>
</dbReference>
<comment type="similarity">
    <text evidence="3">Belongs to the KhpA RNA-binding protein family.</text>
</comment>
<reference evidence="5 6" key="1">
    <citation type="submission" date="2018-06" db="EMBL/GenBank/DDBJ databases">
        <title>Extensive metabolic versatility and redundancy in microbially diverse, dynamic hydrothermal sediments.</title>
        <authorList>
            <person name="Dombrowski N."/>
            <person name="Teske A."/>
            <person name="Baker B.J."/>
        </authorList>
    </citation>
    <scope>NUCLEOTIDE SEQUENCE [LARGE SCALE GENOMIC DNA]</scope>
    <source>
        <strain evidence="5">B79_G16</strain>
    </source>
</reference>
<evidence type="ECO:0000256" key="1">
    <source>
        <dbReference type="ARBA" id="ARBA00022490"/>
    </source>
</evidence>
<dbReference type="GO" id="GO:0003723">
    <property type="term" value="F:RNA binding"/>
    <property type="evidence" value="ECO:0007669"/>
    <property type="project" value="UniProtKB-UniRule"/>
</dbReference>
<dbReference type="AlphaFoldDB" id="A0A420ZCW1"/>
<dbReference type="PANTHER" id="PTHR34654">
    <property type="entry name" value="UPF0109 PROTEIN SCO5592"/>
    <property type="match status" value="1"/>
</dbReference>
<name>A0A420ZCW1_UNCK3</name>
<comment type="function">
    <text evidence="3">A probable RNA chaperone. Forms a complex with KhpB which binds to cellular RNA and controls its expression. Plays a role in peptidoglycan (PG) homeostasis and cell length regulation.</text>
</comment>
<dbReference type="InterPro" id="IPR015946">
    <property type="entry name" value="KH_dom-like_a/b"/>
</dbReference>
<dbReference type="Pfam" id="PF13083">
    <property type="entry name" value="KH_KhpA-B"/>
    <property type="match status" value="1"/>
</dbReference>
<dbReference type="Gene3D" id="3.30.300.20">
    <property type="match status" value="1"/>
</dbReference>
<dbReference type="GO" id="GO:0008360">
    <property type="term" value="P:regulation of cell shape"/>
    <property type="evidence" value="ECO:0007669"/>
    <property type="project" value="UniProtKB-KW"/>
</dbReference>
<keyword evidence="2 3" id="KW-0694">RNA-binding</keyword>
<comment type="caution">
    <text evidence="5">The sequence shown here is derived from an EMBL/GenBank/DDBJ whole genome shotgun (WGS) entry which is preliminary data.</text>
</comment>
<evidence type="ECO:0000256" key="2">
    <source>
        <dbReference type="ARBA" id="ARBA00022884"/>
    </source>
</evidence>
<sequence>MAEKDQEFVEYVVKAVVEQPDKVKVERKIDELGVLIELTVDPEDMGKIIGKDGRTAKAIRTLLRVIGAQNNARVNLKIIEPEGGTGGVKSEAAPAAEAEKAEEAKEEAPAAADLPETTTKDDLKDIDQE</sequence>
<evidence type="ECO:0000313" key="5">
    <source>
        <dbReference type="EMBL" id="RLC37365.1"/>
    </source>
</evidence>
<dbReference type="HAMAP" id="MF_00088">
    <property type="entry name" value="KhpA"/>
    <property type="match status" value="1"/>
</dbReference>
<comment type="subcellular location">
    <subcellularLocation>
        <location evidence="3">Cytoplasm</location>
    </subcellularLocation>
</comment>
<feature type="region of interest" description="Disordered" evidence="4">
    <location>
        <begin position="81"/>
        <end position="129"/>
    </location>
</feature>
<evidence type="ECO:0000256" key="4">
    <source>
        <dbReference type="SAM" id="MobiDB-lite"/>
    </source>
</evidence>
<dbReference type="PANTHER" id="PTHR34654:SF1">
    <property type="entry name" value="RNA-BINDING PROTEIN KHPA"/>
    <property type="match status" value="1"/>
</dbReference>
<organism evidence="5 6">
    <name type="scientific">candidate division Kazan bacterium</name>
    <dbReference type="NCBI Taxonomy" id="2202143"/>
    <lineage>
        <taxon>Bacteria</taxon>
        <taxon>Bacteria division Kazan-3B-28</taxon>
    </lineage>
</organism>
<dbReference type="CDD" id="cd22533">
    <property type="entry name" value="KH-II_YlqC-like"/>
    <property type="match status" value="1"/>
</dbReference>
<dbReference type="GO" id="GO:0009252">
    <property type="term" value="P:peptidoglycan biosynthetic process"/>
    <property type="evidence" value="ECO:0007669"/>
    <property type="project" value="UniProtKB-UniRule"/>
</dbReference>
<keyword evidence="3" id="KW-0961">Cell wall biogenesis/degradation</keyword>
<keyword evidence="3" id="KW-0143">Chaperone</keyword>